<accession>A0A2M7E9S3</accession>
<keyword evidence="8" id="KW-0129">CBS domain</keyword>
<dbReference type="SMART" id="SM00116">
    <property type="entry name" value="CBS"/>
    <property type="match status" value="2"/>
</dbReference>
<dbReference type="Pfam" id="PF00571">
    <property type="entry name" value="CBS"/>
    <property type="match status" value="2"/>
</dbReference>
<feature type="transmembrane region" description="Helical" evidence="9">
    <location>
        <begin position="419"/>
        <end position="441"/>
    </location>
</feature>
<gene>
    <name evidence="11" type="primary">mgtE</name>
    <name evidence="11" type="ORF">COS11_02195</name>
</gene>
<dbReference type="Gene3D" id="1.25.60.10">
    <property type="entry name" value="MgtE N-terminal domain-like"/>
    <property type="match status" value="1"/>
</dbReference>
<dbReference type="GO" id="GO:0005886">
    <property type="term" value="C:plasma membrane"/>
    <property type="evidence" value="ECO:0007669"/>
    <property type="project" value="UniProtKB-SubCell"/>
</dbReference>
<dbReference type="SMART" id="SM00924">
    <property type="entry name" value="MgtE_N"/>
    <property type="match status" value="1"/>
</dbReference>
<dbReference type="InterPro" id="IPR036739">
    <property type="entry name" value="SLC41_membr_dom_sf"/>
</dbReference>
<comment type="subcellular location">
    <subcellularLocation>
        <location evidence="9">Cell membrane</location>
        <topology evidence="9">Multi-pass membrane protein</topology>
    </subcellularLocation>
    <subcellularLocation>
        <location evidence="1">Membrane</location>
        <topology evidence="1">Multi-pass membrane protein</topology>
    </subcellularLocation>
</comment>
<dbReference type="PANTHER" id="PTHR43773">
    <property type="entry name" value="MAGNESIUM TRANSPORTER MGTE"/>
    <property type="match status" value="1"/>
</dbReference>
<evidence type="ECO:0000259" key="10">
    <source>
        <dbReference type="PROSITE" id="PS51371"/>
    </source>
</evidence>
<reference evidence="12" key="1">
    <citation type="submission" date="2017-09" db="EMBL/GenBank/DDBJ databases">
        <title>Depth-based differentiation of microbial function through sediment-hosted aquifers and enrichment of novel symbionts in the deep terrestrial subsurface.</title>
        <authorList>
            <person name="Probst A.J."/>
            <person name="Ladd B."/>
            <person name="Jarett J.K."/>
            <person name="Geller-Mcgrath D.E."/>
            <person name="Sieber C.M.K."/>
            <person name="Emerson J.B."/>
            <person name="Anantharaman K."/>
            <person name="Thomas B.C."/>
            <person name="Malmstrom R."/>
            <person name="Stieglmeier M."/>
            <person name="Klingl A."/>
            <person name="Woyke T."/>
            <person name="Ryan C.M."/>
            <person name="Banfield J.F."/>
        </authorList>
    </citation>
    <scope>NUCLEOTIDE SEQUENCE [LARGE SCALE GENOMIC DNA]</scope>
</reference>
<comment type="similarity">
    <text evidence="2 9">Belongs to the SLC41A transporter family.</text>
</comment>
<evidence type="ECO:0000313" key="12">
    <source>
        <dbReference type="Proteomes" id="UP000228886"/>
    </source>
</evidence>
<feature type="transmembrane region" description="Helical" evidence="9">
    <location>
        <begin position="358"/>
        <end position="378"/>
    </location>
</feature>
<feature type="transmembrane region" description="Helical" evidence="9">
    <location>
        <begin position="384"/>
        <end position="407"/>
    </location>
</feature>
<dbReference type="InterPro" id="IPR038076">
    <property type="entry name" value="MgtE_N_sf"/>
</dbReference>
<keyword evidence="4 9" id="KW-0812">Transmembrane</keyword>
<keyword evidence="9" id="KW-0479">Metal-binding</keyword>
<dbReference type="InterPro" id="IPR000644">
    <property type="entry name" value="CBS_dom"/>
</dbReference>
<sequence length="448" mass="50242">MKQSKLLVPEIKKLLKENRIEEMKRTLKNLHPVDLASILANLEDKEAIVTFRLLSREIALSTFNELDEEKQAHLLLLLGNYTAEVLNEMAADERADLFEELPGEIIQRFLPLMSPEERADLEKLLKKKENSAGSIMTTEYASLKPELTISEALENIRQMAPKKETIYYLYVVDNEGKPIGVVSLKDLVLGEPSQKIAEIMHPEVISVREEQDQEEVVRLIARYNFLAVPVVDRKNRLSGIVTVDDSLDIIKEENTEDVHKMAAMGAPEEEYFKTSFFILAKKRVIWLIALLVVETFTSNILKGYAYALEAVIALAFFIPMLIDTAGNAGTQSATVVIRGLATGEFSLRQTFRILRREILAGLVLGSIIGIFGMARAFWMQKNPLLSLTVGLTLVAMIIFATISGTLFPLLLRKIKLDPAVAAGPFITTIVDITGLIIYFQIAKFLLHI</sequence>
<keyword evidence="9" id="KW-1003">Cell membrane</keyword>
<dbReference type="SUPFAM" id="SSF161093">
    <property type="entry name" value="MgtE membrane domain-like"/>
    <property type="match status" value="1"/>
</dbReference>
<evidence type="ECO:0000256" key="4">
    <source>
        <dbReference type="ARBA" id="ARBA00022692"/>
    </source>
</evidence>
<keyword evidence="5 9" id="KW-0460">Magnesium</keyword>
<dbReference type="InterPro" id="IPR046342">
    <property type="entry name" value="CBS_dom_sf"/>
</dbReference>
<feature type="domain" description="CBS" evidence="10">
    <location>
        <begin position="200"/>
        <end position="256"/>
    </location>
</feature>
<dbReference type="AlphaFoldDB" id="A0A2M7E9S3"/>
<keyword evidence="6 9" id="KW-1133">Transmembrane helix</keyword>
<name>A0A2M7E9S3_9BACT</name>
<dbReference type="Gene3D" id="3.10.580.10">
    <property type="entry name" value="CBS-domain"/>
    <property type="match status" value="1"/>
</dbReference>
<dbReference type="Gene3D" id="1.10.357.20">
    <property type="entry name" value="SLC41 divalent cation transporters, integral membrane domain"/>
    <property type="match status" value="1"/>
</dbReference>
<dbReference type="PANTHER" id="PTHR43773:SF1">
    <property type="entry name" value="MAGNESIUM TRANSPORTER MGTE"/>
    <property type="match status" value="1"/>
</dbReference>
<proteinExistence type="inferred from homology"/>
<evidence type="ECO:0000256" key="9">
    <source>
        <dbReference type="RuleBase" id="RU362011"/>
    </source>
</evidence>
<comment type="caution">
    <text evidence="11">The sequence shown here is derived from an EMBL/GenBank/DDBJ whole genome shotgun (WGS) entry which is preliminary data.</text>
</comment>
<dbReference type="Pfam" id="PF03448">
    <property type="entry name" value="MgtE_N"/>
    <property type="match status" value="1"/>
</dbReference>
<evidence type="ECO:0000256" key="5">
    <source>
        <dbReference type="ARBA" id="ARBA00022842"/>
    </source>
</evidence>
<dbReference type="NCBIfam" id="TIGR00400">
    <property type="entry name" value="mgtE"/>
    <property type="match status" value="1"/>
</dbReference>
<organism evidence="11 12">
    <name type="scientific">bacterium (Candidatus Ratteibacteria) CG01_land_8_20_14_3_00_40_19</name>
    <dbReference type="NCBI Taxonomy" id="2014290"/>
    <lineage>
        <taxon>Bacteria</taxon>
        <taxon>Candidatus Ratteibacteria</taxon>
    </lineage>
</organism>
<dbReference type="Proteomes" id="UP000228886">
    <property type="component" value="Unassembled WGS sequence"/>
</dbReference>
<dbReference type="Pfam" id="PF01769">
    <property type="entry name" value="MgtE"/>
    <property type="match status" value="1"/>
</dbReference>
<dbReference type="InterPro" id="IPR006669">
    <property type="entry name" value="MgtE_transporter"/>
</dbReference>
<evidence type="ECO:0000256" key="1">
    <source>
        <dbReference type="ARBA" id="ARBA00004141"/>
    </source>
</evidence>
<dbReference type="SUPFAM" id="SSF54631">
    <property type="entry name" value="CBS-domain pair"/>
    <property type="match status" value="1"/>
</dbReference>
<evidence type="ECO:0000313" key="11">
    <source>
        <dbReference type="EMBL" id="PIV64435.1"/>
    </source>
</evidence>
<feature type="domain" description="CBS" evidence="10">
    <location>
        <begin position="136"/>
        <end position="198"/>
    </location>
</feature>
<comment type="subunit">
    <text evidence="9">Homodimer.</text>
</comment>
<dbReference type="InterPro" id="IPR006667">
    <property type="entry name" value="SLC41_membr_dom"/>
</dbReference>
<protein>
    <recommendedName>
        <fullName evidence="9">Magnesium transporter MgtE</fullName>
    </recommendedName>
</protein>
<evidence type="ECO:0000256" key="2">
    <source>
        <dbReference type="ARBA" id="ARBA00009749"/>
    </source>
</evidence>
<comment type="caution">
    <text evidence="9">Lacks conserved residue(s) required for the propagation of feature annotation.</text>
</comment>
<evidence type="ECO:0000256" key="6">
    <source>
        <dbReference type="ARBA" id="ARBA00022989"/>
    </source>
</evidence>
<dbReference type="GO" id="GO:0046872">
    <property type="term" value="F:metal ion binding"/>
    <property type="evidence" value="ECO:0007669"/>
    <property type="project" value="UniProtKB-KW"/>
</dbReference>
<dbReference type="EMBL" id="PETL01000108">
    <property type="protein sequence ID" value="PIV64435.1"/>
    <property type="molecule type" value="Genomic_DNA"/>
</dbReference>
<evidence type="ECO:0000256" key="3">
    <source>
        <dbReference type="ARBA" id="ARBA00022448"/>
    </source>
</evidence>
<dbReference type="SUPFAM" id="SSF158791">
    <property type="entry name" value="MgtE N-terminal domain-like"/>
    <property type="match status" value="1"/>
</dbReference>
<evidence type="ECO:0000256" key="8">
    <source>
        <dbReference type="PROSITE-ProRule" id="PRU00703"/>
    </source>
</evidence>
<comment type="function">
    <text evidence="9">Acts as a magnesium transporter.</text>
</comment>
<dbReference type="GO" id="GO:0015095">
    <property type="term" value="F:magnesium ion transmembrane transporter activity"/>
    <property type="evidence" value="ECO:0007669"/>
    <property type="project" value="UniProtKB-UniRule"/>
</dbReference>
<keyword evidence="7 9" id="KW-0472">Membrane</keyword>
<keyword evidence="3 9" id="KW-0813">Transport</keyword>
<dbReference type="CDD" id="cd04606">
    <property type="entry name" value="CBS_pair_Mg_transporter"/>
    <property type="match status" value="1"/>
</dbReference>
<dbReference type="InterPro" id="IPR006668">
    <property type="entry name" value="Mg_transptr_MgtE_intracell_dom"/>
</dbReference>
<feature type="transmembrane region" description="Helical" evidence="9">
    <location>
        <begin position="284"/>
        <end position="305"/>
    </location>
</feature>
<evidence type="ECO:0000256" key="7">
    <source>
        <dbReference type="ARBA" id="ARBA00023136"/>
    </source>
</evidence>
<dbReference type="PROSITE" id="PS51371">
    <property type="entry name" value="CBS"/>
    <property type="match status" value="2"/>
</dbReference>